<gene>
    <name evidence="8" type="ORF">GCM10009741_47360</name>
</gene>
<comment type="caution">
    <text evidence="8">The sequence shown here is derived from an EMBL/GenBank/DDBJ whole genome shotgun (WGS) entry which is preliminary data.</text>
</comment>
<organism evidence="8 9">
    <name type="scientific">Kribbella lupini</name>
    <dbReference type="NCBI Taxonomy" id="291602"/>
    <lineage>
        <taxon>Bacteria</taxon>
        <taxon>Bacillati</taxon>
        <taxon>Actinomycetota</taxon>
        <taxon>Actinomycetes</taxon>
        <taxon>Propionibacteriales</taxon>
        <taxon>Kribbellaceae</taxon>
        <taxon>Kribbella</taxon>
    </lineage>
</organism>
<keyword evidence="2" id="KW-0813">Transport</keyword>
<feature type="transmembrane region" description="Helical" evidence="7">
    <location>
        <begin position="350"/>
        <end position="368"/>
    </location>
</feature>
<feature type="transmembrane region" description="Helical" evidence="7">
    <location>
        <begin position="313"/>
        <end position="338"/>
    </location>
</feature>
<evidence type="ECO:0000256" key="1">
    <source>
        <dbReference type="ARBA" id="ARBA00004651"/>
    </source>
</evidence>
<comment type="subcellular location">
    <subcellularLocation>
        <location evidence="1">Cell membrane</location>
        <topology evidence="1">Multi-pass membrane protein</topology>
    </subcellularLocation>
</comment>
<accession>A0ABP4M8E3</accession>
<dbReference type="SUPFAM" id="SSF103473">
    <property type="entry name" value="MFS general substrate transporter"/>
    <property type="match status" value="1"/>
</dbReference>
<feature type="transmembrane region" description="Helical" evidence="7">
    <location>
        <begin position="227"/>
        <end position="250"/>
    </location>
</feature>
<name>A0ABP4M8E3_9ACTN</name>
<evidence type="ECO:0000256" key="2">
    <source>
        <dbReference type="ARBA" id="ARBA00022448"/>
    </source>
</evidence>
<reference evidence="9" key="1">
    <citation type="journal article" date="2019" name="Int. J. Syst. Evol. Microbiol.">
        <title>The Global Catalogue of Microorganisms (GCM) 10K type strain sequencing project: providing services to taxonomists for standard genome sequencing and annotation.</title>
        <authorList>
            <consortium name="The Broad Institute Genomics Platform"/>
            <consortium name="The Broad Institute Genome Sequencing Center for Infectious Disease"/>
            <person name="Wu L."/>
            <person name="Ma J."/>
        </authorList>
    </citation>
    <scope>NUCLEOTIDE SEQUENCE [LARGE SCALE GENOMIC DNA]</scope>
    <source>
        <strain evidence="9">JCM 14303</strain>
    </source>
</reference>
<dbReference type="InterPro" id="IPR011701">
    <property type="entry name" value="MFS"/>
</dbReference>
<evidence type="ECO:0000256" key="4">
    <source>
        <dbReference type="ARBA" id="ARBA00022692"/>
    </source>
</evidence>
<dbReference type="Gene3D" id="1.20.1250.20">
    <property type="entry name" value="MFS general substrate transporter like domains"/>
    <property type="match status" value="1"/>
</dbReference>
<keyword evidence="9" id="KW-1185">Reference proteome</keyword>
<dbReference type="PANTHER" id="PTHR43266:SF2">
    <property type="entry name" value="MAJOR FACILITATOR SUPERFAMILY (MFS) PROFILE DOMAIN-CONTAINING PROTEIN"/>
    <property type="match status" value="1"/>
</dbReference>
<keyword evidence="4 7" id="KW-0812">Transmembrane</keyword>
<sequence length="407" mass="42722">MANAGYREVLAIREFRAMWLAELQSVCGDQLARVALSVLVFADTGSAALTGLTYALTFVPSLLGGIFLTGLADRFPRRELIAVVDALRGCLILLVTIPGMPFVVMCVLVGIVSLLQPVFKSAQLALLPGVLGEERYLTGMAIRSITIQSAQMAGFAGGGLLIAVFNPYVVLLVDAVTFFGSALLIRTGLRHRPAADRPREDGVRRSWRSSAGETWGLLFADRGMRALVLMLWLMAVVAVYEGMAAPYAAVFGGGSVTVGLILAADPLGSVLGAFAYSKWTPEAWRTKLLGPFAVLAALPVALCLLRPGLVASIVLFVIAGAFGTIVVLQSTTTMTFLLPDARRGQAIGMSNSGLTTATGVSPLFAGVLADKTDAVNAVGWFGLAGLLVAIPLALTWQRASPKVAANG</sequence>
<dbReference type="PANTHER" id="PTHR43266">
    <property type="entry name" value="MACROLIDE-EFFLUX PROTEIN"/>
    <property type="match status" value="1"/>
</dbReference>
<feature type="transmembrane region" description="Helical" evidence="7">
    <location>
        <begin position="256"/>
        <end position="276"/>
    </location>
</feature>
<keyword evidence="5 7" id="KW-1133">Transmembrane helix</keyword>
<evidence type="ECO:0000313" key="9">
    <source>
        <dbReference type="Proteomes" id="UP001500363"/>
    </source>
</evidence>
<dbReference type="RefSeq" id="WP_344177533.1">
    <property type="nucleotide sequence ID" value="NZ_BAAANC010000002.1"/>
</dbReference>
<dbReference type="Proteomes" id="UP001500363">
    <property type="component" value="Unassembled WGS sequence"/>
</dbReference>
<dbReference type="Pfam" id="PF07690">
    <property type="entry name" value="MFS_1"/>
    <property type="match status" value="1"/>
</dbReference>
<evidence type="ECO:0000256" key="5">
    <source>
        <dbReference type="ARBA" id="ARBA00022989"/>
    </source>
</evidence>
<dbReference type="CDD" id="cd06173">
    <property type="entry name" value="MFS_MefA_like"/>
    <property type="match status" value="1"/>
</dbReference>
<feature type="transmembrane region" description="Helical" evidence="7">
    <location>
        <begin position="168"/>
        <end position="189"/>
    </location>
</feature>
<proteinExistence type="predicted"/>
<evidence type="ECO:0000256" key="6">
    <source>
        <dbReference type="ARBA" id="ARBA00023136"/>
    </source>
</evidence>
<keyword evidence="3" id="KW-1003">Cell membrane</keyword>
<dbReference type="EMBL" id="BAAANC010000002">
    <property type="protein sequence ID" value="GAA1539174.1"/>
    <property type="molecule type" value="Genomic_DNA"/>
</dbReference>
<evidence type="ECO:0000313" key="8">
    <source>
        <dbReference type="EMBL" id="GAA1539174.1"/>
    </source>
</evidence>
<feature type="transmembrane region" description="Helical" evidence="7">
    <location>
        <begin position="51"/>
        <end position="71"/>
    </location>
</feature>
<dbReference type="InterPro" id="IPR036259">
    <property type="entry name" value="MFS_trans_sf"/>
</dbReference>
<feature type="transmembrane region" description="Helical" evidence="7">
    <location>
        <begin position="288"/>
        <end position="307"/>
    </location>
</feature>
<protein>
    <submittedName>
        <fullName evidence="8">MFS transporter</fullName>
    </submittedName>
</protein>
<evidence type="ECO:0000256" key="7">
    <source>
        <dbReference type="SAM" id="Phobius"/>
    </source>
</evidence>
<feature type="transmembrane region" description="Helical" evidence="7">
    <location>
        <begin position="91"/>
        <end position="115"/>
    </location>
</feature>
<feature type="transmembrane region" description="Helical" evidence="7">
    <location>
        <begin position="374"/>
        <end position="394"/>
    </location>
</feature>
<evidence type="ECO:0000256" key="3">
    <source>
        <dbReference type="ARBA" id="ARBA00022475"/>
    </source>
</evidence>
<keyword evidence="6 7" id="KW-0472">Membrane</keyword>